<comment type="caution">
    <text evidence="8">The sequence shown here is derived from an EMBL/GenBank/DDBJ whole genome shotgun (WGS) entry which is preliminary data.</text>
</comment>
<keyword evidence="3 5" id="KW-0067">ATP-binding</keyword>
<dbReference type="Proteomes" id="UP000315677">
    <property type="component" value="Unassembled WGS sequence"/>
</dbReference>
<evidence type="ECO:0000259" key="7">
    <source>
        <dbReference type="PROSITE" id="PS50979"/>
    </source>
</evidence>
<keyword evidence="2 5" id="KW-0547">Nucleotide-binding</keyword>
<evidence type="ECO:0000313" key="9">
    <source>
        <dbReference type="Proteomes" id="UP000315677"/>
    </source>
</evidence>
<dbReference type="InterPro" id="IPR005481">
    <property type="entry name" value="BC-like_N"/>
</dbReference>
<evidence type="ECO:0000256" key="3">
    <source>
        <dbReference type="ARBA" id="ARBA00022840"/>
    </source>
</evidence>
<evidence type="ECO:0000256" key="4">
    <source>
        <dbReference type="ARBA" id="ARBA00023267"/>
    </source>
</evidence>
<dbReference type="InterPro" id="IPR005479">
    <property type="entry name" value="CPAse_ATP-bd"/>
</dbReference>
<keyword evidence="9" id="KW-1185">Reference proteome</keyword>
<name>A0A543DI70_9PSEU</name>
<dbReference type="AlphaFoldDB" id="A0A543DI70"/>
<dbReference type="GO" id="GO:0005524">
    <property type="term" value="F:ATP binding"/>
    <property type="evidence" value="ECO:0007669"/>
    <property type="project" value="UniProtKB-UniRule"/>
</dbReference>
<dbReference type="SUPFAM" id="SSF56059">
    <property type="entry name" value="Glutathione synthetase ATP-binding domain-like"/>
    <property type="match status" value="1"/>
</dbReference>
<dbReference type="GO" id="GO:0046872">
    <property type="term" value="F:metal ion binding"/>
    <property type="evidence" value="ECO:0007669"/>
    <property type="project" value="InterPro"/>
</dbReference>
<sequence length="445" mass="46603">MITSLLVANRGEIARRVIRTARALGVRTVALHAGVDADLPHAREADEVVALAGPGAYRDVEAVVAAARTSGAEAVHPGYGFLSESPALARACAKEGLLWVGPDPESMELLADKVAARNHVAARGVPVLPGTADAVTGVDEALAAARRLGYPLMVKATAGGGGIGMGVAGDDAQLAKAVTTAGSRGRGAFGDARVLLERYLPGARHVEVQVLGLPDGSVVGFPERDCSVQRRHQKVVEETPSPAVDPPLRARLRAAAVSAAESVGYRNAGTVEFLLQPDTGEFFFLEVNTRLQVEHPITEEVCGVDLVALQLQVAAGADVRVEPPRARGHAMEFRVCAEDPVRFLPGPGAVAEWVEPAGPGIRVDSGYAAGTTVTPHFDPLLAKLVVSGADRAQVLDRARRALAGFRVRGPKCNLPFLVEVLASPEFASGDYDTGIVDRLVASRRP</sequence>
<keyword evidence="4" id="KW-0092">Biotin</keyword>
<evidence type="ECO:0000256" key="1">
    <source>
        <dbReference type="ARBA" id="ARBA00022598"/>
    </source>
</evidence>
<feature type="domain" description="Biotin carboxylation" evidence="7">
    <location>
        <begin position="1"/>
        <end position="441"/>
    </location>
</feature>
<keyword evidence="1" id="KW-0436">Ligase</keyword>
<dbReference type="InterPro" id="IPR011761">
    <property type="entry name" value="ATP-grasp"/>
</dbReference>
<dbReference type="InterPro" id="IPR011054">
    <property type="entry name" value="Rudment_hybrid_motif"/>
</dbReference>
<evidence type="ECO:0000259" key="6">
    <source>
        <dbReference type="PROSITE" id="PS50975"/>
    </source>
</evidence>
<evidence type="ECO:0000256" key="5">
    <source>
        <dbReference type="PROSITE-ProRule" id="PRU00409"/>
    </source>
</evidence>
<dbReference type="PANTHER" id="PTHR18866:SF128">
    <property type="entry name" value="UREA AMIDOLYASE"/>
    <property type="match status" value="1"/>
</dbReference>
<feature type="domain" description="ATP-grasp" evidence="6">
    <location>
        <begin position="117"/>
        <end position="315"/>
    </location>
</feature>
<dbReference type="SUPFAM" id="SSF51246">
    <property type="entry name" value="Rudiment single hybrid motif"/>
    <property type="match status" value="1"/>
</dbReference>
<dbReference type="InterPro" id="IPR011764">
    <property type="entry name" value="Biotin_carboxylation_dom"/>
</dbReference>
<dbReference type="PROSITE" id="PS50979">
    <property type="entry name" value="BC"/>
    <property type="match status" value="1"/>
</dbReference>
<dbReference type="SUPFAM" id="SSF52440">
    <property type="entry name" value="PreATP-grasp domain"/>
    <property type="match status" value="1"/>
</dbReference>
<dbReference type="Pfam" id="PF00289">
    <property type="entry name" value="Biotin_carb_N"/>
    <property type="match status" value="1"/>
</dbReference>
<organism evidence="8 9">
    <name type="scientific">Pseudonocardia kunmingensis</name>
    <dbReference type="NCBI Taxonomy" id="630975"/>
    <lineage>
        <taxon>Bacteria</taxon>
        <taxon>Bacillati</taxon>
        <taxon>Actinomycetota</taxon>
        <taxon>Actinomycetes</taxon>
        <taxon>Pseudonocardiales</taxon>
        <taxon>Pseudonocardiaceae</taxon>
        <taxon>Pseudonocardia</taxon>
    </lineage>
</organism>
<dbReference type="PROSITE" id="PS00867">
    <property type="entry name" value="CPSASE_2"/>
    <property type="match status" value="1"/>
</dbReference>
<dbReference type="EMBL" id="VFPA01000003">
    <property type="protein sequence ID" value="TQM09011.1"/>
    <property type="molecule type" value="Genomic_DNA"/>
</dbReference>
<protein>
    <submittedName>
        <fullName evidence="8">Acetyl-CoA carboxylase biotin carboxylase subunit</fullName>
    </submittedName>
</protein>
<dbReference type="SMART" id="SM00878">
    <property type="entry name" value="Biotin_carb_C"/>
    <property type="match status" value="1"/>
</dbReference>
<reference evidence="8 9" key="1">
    <citation type="submission" date="2019-06" db="EMBL/GenBank/DDBJ databases">
        <title>Sequencing the genomes of 1000 actinobacteria strains.</title>
        <authorList>
            <person name="Klenk H.-P."/>
        </authorList>
    </citation>
    <scope>NUCLEOTIDE SEQUENCE [LARGE SCALE GENOMIC DNA]</scope>
    <source>
        <strain evidence="8 9">DSM 45301</strain>
    </source>
</reference>
<dbReference type="Gene3D" id="3.30.470.20">
    <property type="entry name" value="ATP-grasp fold, B domain"/>
    <property type="match status" value="1"/>
</dbReference>
<dbReference type="OrthoDB" id="9760256at2"/>
<dbReference type="PROSITE" id="PS00866">
    <property type="entry name" value="CPSASE_1"/>
    <property type="match status" value="1"/>
</dbReference>
<gene>
    <name evidence="8" type="ORF">FB558_4752</name>
</gene>
<dbReference type="InterPro" id="IPR016185">
    <property type="entry name" value="PreATP-grasp_dom_sf"/>
</dbReference>
<dbReference type="GO" id="GO:0016874">
    <property type="term" value="F:ligase activity"/>
    <property type="evidence" value="ECO:0007669"/>
    <property type="project" value="UniProtKB-KW"/>
</dbReference>
<dbReference type="InterPro" id="IPR050856">
    <property type="entry name" value="Biotin_carboxylase_complex"/>
</dbReference>
<dbReference type="Pfam" id="PF02786">
    <property type="entry name" value="CPSase_L_D2"/>
    <property type="match status" value="1"/>
</dbReference>
<evidence type="ECO:0000313" key="8">
    <source>
        <dbReference type="EMBL" id="TQM09011.1"/>
    </source>
</evidence>
<dbReference type="PANTHER" id="PTHR18866">
    <property type="entry name" value="CARBOXYLASE:PYRUVATE/ACETYL-COA/PROPIONYL-COA CARBOXYLASE"/>
    <property type="match status" value="1"/>
</dbReference>
<proteinExistence type="predicted"/>
<accession>A0A543DI70</accession>
<dbReference type="PROSITE" id="PS50975">
    <property type="entry name" value="ATP_GRASP"/>
    <property type="match status" value="1"/>
</dbReference>
<dbReference type="RefSeq" id="WP_142056903.1">
    <property type="nucleotide sequence ID" value="NZ_VFPA01000003.1"/>
</dbReference>
<dbReference type="InterPro" id="IPR005482">
    <property type="entry name" value="Biotin_COase_C"/>
</dbReference>
<evidence type="ECO:0000256" key="2">
    <source>
        <dbReference type="ARBA" id="ARBA00022741"/>
    </source>
</evidence>
<dbReference type="Pfam" id="PF02785">
    <property type="entry name" value="Biotin_carb_C"/>
    <property type="match status" value="1"/>
</dbReference>